<feature type="transmembrane region" description="Helical" evidence="8">
    <location>
        <begin position="310"/>
        <end position="333"/>
    </location>
</feature>
<reference evidence="10" key="1">
    <citation type="submission" date="2022-10" db="EMBL/GenBank/DDBJ databases">
        <authorList>
            <person name="Koch H."/>
        </authorList>
    </citation>
    <scope>NUCLEOTIDE SEQUENCE</scope>
    <source>
        <strain evidence="10">DNF</strain>
    </source>
</reference>
<keyword evidence="11" id="KW-1185">Reference proteome</keyword>
<feature type="transmembrane region" description="Helical" evidence="8">
    <location>
        <begin position="411"/>
        <end position="431"/>
    </location>
</feature>
<feature type="transmembrane region" description="Helical" evidence="8">
    <location>
        <begin position="368"/>
        <end position="391"/>
    </location>
</feature>
<dbReference type="InterPro" id="IPR003918">
    <property type="entry name" value="NADH_UbQ_OxRdtase"/>
</dbReference>
<feature type="transmembrane region" description="Helical" evidence="8">
    <location>
        <begin position="244"/>
        <end position="264"/>
    </location>
</feature>
<evidence type="ECO:0000256" key="2">
    <source>
        <dbReference type="ARBA" id="ARBA00022475"/>
    </source>
</evidence>
<keyword evidence="6 8" id="KW-0472">Membrane</keyword>
<organism evidence="10 11">
    <name type="scientific">Nitrospira tepida</name>
    <dbReference type="NCBI Taxonomy" id="2973512"/>
    <lineage>
        <taxon>Bacteria</taxon>
        <taxon>Pseudomonadati</taxon>
        <taxon>Nitrospirota</taxon>
        <taxon>Nitrospiria</taxon>
        <taxon>Nitrospirales</taxon>
        <taxon>Nitrospiraceae</taxon>
        <taxon>Nitrospira</taxon>
    </lineage>
</organism>
<feature type="transmembrane region" description="Helical" evidence="8">
    <location>
        <begin position="67"/>
        <end position="91"/>
    </location>
</feature>
<dbReference type="PANTHER" id="PTHR42682:SF5">
    <property type="entry name" value="HYDROGENASE-4 COMPONENT F"/>
    <property type="match status" value="1"/>
</dbReference>
<dbReference type="GO" id="GO:0005886">
    <property type="term" value="C:plasma membrane"/>
    <property type="evidence" value="ECO:0007669"/>
    <property type="project" value="UniProtKB-SubCell"/>
</dbReference>
<dbReference type="InterPro" id="IPR052175">
    <property type="entry name" value="ComplexI-like_HydComp"/>
</dbReference>
<sequence>MEWPLIVLVAVPILAGLGSLLLKERRAIEALHCVQAGAMLASALLVIERVVAADGLSVSVILQADALSAWMDLILGVVGGTGTLYAVGYMGEEMTRGHLAVQRYSQFFCLFDLYLAAMLTAVNQDNIAIMWIAIEGSTLSAALLIGFERSKAALEAGWKYVILSSVGIALALFGTVLIYYSSEQVLGVTGEALRWSQLYQTAERLNPAAIKIAFVFALIGYGTKAGVAPMHTWLPDAHAEAPTPVSAMLSASMLTVAVYAILRFKVITDRTVGPDFAGTLVVALGLLSLTVAGTFLLVQRDFKRLFAYSSIEHIGIALLGFGIGGAGVFAGAWHLLNHALAKSTAFYGAGLVLLGYQHRLLDRVSGLLVHMPLAGTAVLVAGLALAGMPPFGLFTSELLIAVGAYAVKPEVAGLFLLLLALAFATLLYQVFRMALGGPIEPGSPLGKHCRLFASAAVALNVGALGMIGLHVPPRLTLLLDAIVKLFSPTTEMP</sequence>
<keyword evidence="2" id="KW-1003">Cell membrane</keyword>
<comment type="subcellular location">
    <subcellularLocation>
        <location evidence="1">Cell membrane</location>
        <topology evidence="1">Multi-pass membrane protein</topology>
    </subcellularLocation>
    <subcellularLocation>
        <location evidence="7">Membrane</location>
        <topology evidence="7">Multi-pass membrane protein</topology>
    </subcellularLocation>
</comment>
<feature type="transmembrane region" description="Helical" evidence="8">
    <location>
        <begin position="128"/>
        <end position="148"/>
    </location>
</feature>
<dbReference type="PRINTS" id="PR01437">
    <property type="entry name" value="NUOXDRDTASE4"/>
</dbReference>
<dbReference type="GO" id="GO:0016491">
    <property type="term" value="F:oxidoreductase activity"/>
    <property type="evidence" value="ECO:0007669"/>
    <property type="project" value="UniProtKB-KW"/>
</dbReference>
<evidence type="ECO:0000256" key="1">
    <source>
        <dbReference type="ARBA" id="ARBA00004651"/>
    </source>
</evidence>
<dbReference type="Proteomes" id="UP001179121">
    <property type="component" value="Chromosome"/>
</dbReference>
<evidence type="ECO:0000259" key="9">
    <source>
        <dbReference type="Pfam" id="PF00361"/>
    </source>
</evidence>
<name>A0AA86MVN1_9BACT</name>
<evidence type="ECO:0000256" key="6">
    <source>
        <dbReference type="ARBA" id="ARBA00023136"/>
    </source>
</evidence>
<keyword evidence="4 8" id="KW-1133">Transmembrane helix</keyword>
<evidence type="ECO:0000256" key="7">
    <source>
        <dbReference type="RuleBase" id="RU000320"/>
    </source>
</evidence>
<protein>
    <submittedName>
        <fullName evidence="10">Hydrogenase 4 component F</fullName>
    </submittedName>
</protein>
<dbReference type="InterPro" id="IPR001750">
    <property type="entry name" value="ND/Mrp_TM"/>
</dbReference>
<feature type="transmembrane region" description="Helical" evidence="8">
    <location>
        <begin position="451"/>
        <end position="471"/>
    </location>
</feature>
<feature type="transmembrane region" description="Helical" evidence="8">
    <location>
        <begin position="276"/>
        <end position="298"/>
    </location>
</feature>
<feature type="transmembrane region" description="Helical" evidence="8">
    <location>
        <begin position="160"/>
        <end position="180"/>
    </location>
</feature>
<evidence type="ECO:0000313" key="10">
    <source>
        <dbReference type="EMBL" id="CAI4029852.1"/>
    </source>
</evidence>
<evidence type="ECO:0000256" key="5">
    <source>
        <dbReference type="ARBA" id="ARBA00023002"/>
    </source>
</evidence>
<gene>
    <name evidence="10" type="ORF">DNFV4_00271</name>
</gene>
<dbReference type="PANTHER" id="PTHR42682">
    <property type="entry name" value="HYDROGENASE-4 COMPONENT F"/>
    <property type="match status" value="1"/>
</dbReference>
<dbReference type="EMBL" id="OX365700">
    <property type="protein sequence ID" value="CAI4029852.1"/>
    <property type="molecule type" value="Genomic_DNA"/>
</dbReference>
<feature type="transmembrane region" description="Helical" evidence="8">
    <location>
        <begin position="29"/>
        <end position="47"/>
    </location>
</feature>
<dbReference type="AlphaFoldDB" id="A0AA86MVN1"/>
<evidence type="ECO:0000256" key="4">
    <source>
        <dbReference type="ARBA" id="ARBA00022989"/>
    </source>
</evidence>
<keyword evidence="5" id="KW-0560">Oxidoreductase</keyword>
<evidence type="ECO:0000313" key="11">
    <source>
        <dbReference type="Proteomes" id="UP001179121"/>
    </source>
</evidence>
<dbReference type="Pfam" id="PF00361">
    <property type="entry name" value="Proton_antipo_M"/>
    <property type="match status" value="1"/>
</dbReference>
<accession>A0AA86MVN1</accession>
<dbReference type="GO" id="GO:0008137">
    <property type="term" value="F:NADH dehydrogenase (ubiquinone) activity"/>
    <property type="evidence" value="ECO:0007669"/>
    <property type="project" value="InterPro"/>
</dbReference>
<evidence type="ECO:0000256" key="3">
    <source>
        <dbReference type="ARBA" id="ARBA00022692"/>
    </source>
</evidence>
<feature type="transmembrane region" description="Helical" evidence="8">
    <location>
        <begin position="103"/>
        <end position="122"/>
    </location>
</feature>
<feature type="transmembrane region" description="Helical" evidence="8">
    <location>
        <begin position="6"/>
        <end position="22"/>
    </location>
</feature>
<dbReference type="KEGG" id="nti:DNFV4_00271"/>
<dbReference type="RefSeq" id="WP_289266876.1">
    <property type="nucleotide sequence ID" value="NZ_OX365700.1"/>
</dbReference>
<feature type="domain" description="NADH:quinone oxidoreductase/Mrp antiporter transmembrane" evidence="9">
    <location>
        <begin position="126"/>
        <end position="415"/>
    </location>
</feature>
<dbReference type="GO" id="GO:0042773">
    <property type="term" value="P:ATP synthesis coupled electron transport"/>
    <property type="evidence" value="ECO:0007669"/>
    <property type="project" value="InterPro"/>
</dbReference>
<keyword evidence="3 7" id="KW-0812">Transmembrane</keyword>
<evidence type="ECO:0000256" key="8">
    <source>
        <dbReference type="SAM" id="Phobius"/>
    </source>
</evidence>
<proteinExistence type="predicted"/>